<organism evidence="2 3">
    <name type="scientific">Marasmiellus scandens</name>
    <dbReference type="NCBI Taxonomy" id="2682957"/>
    <lineage>
        <taxon>Eukaryota</taxon>
        <taxon>Fungi</taxon>
        <taxon>Dikarya</taxon>
        <taxon>Basidiomycota</taxon>
        <taxon>Agaricomycotina</taxon>
        <taxon>Agaricomycetes</taxon>
        <taxon>Agaricomycetidae</taxon>
        <taxon>Agaricales</taxon>
        <taxon>Marasmiineae</taxon>
        <taxon>Omphalotaceae</taxon>
        <taxon>Marasmiellus</taxon>
    </lineage>
</organism>
<feature type="region of interest" description="Disordered" evidence="1">
    <location>
        <begin position="11"/>
        <end position="58"/>
    </location>
</feature>
<feature type="compositionally biased region" description="Acidic residues" evidence="1">
    <location>
        <begin position="15"/>
        <end position="42"/>
    </location>
</feature>
<evidence type="ECO:0000313" key="2">
    <source>
        <dbReference type="EMBL" id="KAK7459480.1"/>
    </source>
</evidence>
<comment type="caution">
    <text evidence="2">The sequence shown here is derived from an EMBL/GenBank/DDBJ whole genome shotgun (WGS) entry which is preliminary data.</text>
</comment>
<accession>A0ABR1JDS4</accession>
<evidence type="ECO:0000313" key="3">
    <source>
        <dbReference type="Proteomes" id="UP001498398"/>
    </source>
</evidence>
<sequence>MVCRNPFLDIQAYDSSDDEDENTPTVSDDEDFIAGGDDDEDRSWEAGDGVGDTGGIWDDEDAPAAALIEDSNTLTGALFLDDLERCYDPCNFQSKSPLLVPSSDDLLNKPTLHKDLLTKAVLMSEQRPLFWKIKCKVFPMALSYH</sequence>
<proteinExistence type="predicted"/>
<protein>
    <submittedName>
        <fullName evidence="2">Uncharacterized protein</fullName>
    </submittedName>
</protein>
<dbReference type="EMBL" id="JBANRG010000016">
    <property type="protein sequence ID" value="KAK7459480.1"/>
    <property type="molecule type" value="Genomic_DNA"/>
</dbReference>
<reference evidence="2 3" key="1">
    <citation type="submission" date="2024-01" db="EMBL/GenBank/DDBJ databases">
        <title>A draft genome for the cacao thread blight pathogen Marasmiellus scandens.</title>
        <authorList>
            <person name="Baruah I.K."/>
            <person name="Leung J."/>
            <person name="Bukari Y."/>
            <person name="Amoako-Attah I."/>
            <person name="Meinhardt L.W."/>
            <person name="Bailey B.A."/>
            <person name="Cohen S.P."/>
        </authorList>
    </citation>
    <scope>NUCLEOTIDE SEQUENCE [LARGE SCALE GENOMIC DNA]</scope>
    <source>
        <strain evidence="2 3">GH-19</strain>
    </source>
</reference>
<evidence type="ECO:0000256" key="1">
    <source>
        <dbReference type="SAM" id="MobiDB-lite"/>
    </source>
</evidence>
<dbReference type="Proteomes" id="UP001498398">
    <property type="component" value="Unassembled WGS sequence"/>
</dbReference>
<name>A0ABR1JDS4_9AGAR</name>
<keyword evidence="3" id="KW-1185">Reference proteome</keyword>
<gene>
    <name evidence="2" type="ORF">VKT23_009463</name>
</gene>